<accession>A0A2U2HM86</accession>
<evidence type="ECO:0000313" key="1">
    <source>
        <dbReference type="EMBL" id="PWF48617.1"/>
    </source>
</evidence>
<gene>
    <name evidence="1" type="ORF">C7C56_010975</name>
</gene>
<dbReference type="AlphaFoldDB" id="A0A2U2HM86"/>
<sequence length="211" mass="22056">MSGDSTRFRELCFLFVCNKLDDAETAWMHSMLLALPALAAEVADSEAAAAHARAGLAHSYAAAAPLLSLAEMMAAVNQGGPARLARPRAWIAQAWRVAPSRAWAAGAAAMLALGLGVQTYRLETVRVDARWRGASDSAQAGRQLLMVVFSDQLSVGQLRALLAGMNLEIAGGPDEQGVVWLAVPDGGAEQALASLRANKAVLDARLAGAPK</sequence>
<dbReference type="OrthoDB" id="8942158at2"/>
<dbReference type="EMBL" id="PXWF02000173">
    <property type="protein sequence ID" value="PWF48617.1"/>
    <property type="molecule type" value="Genomic_DNA"/>
</dbReference>
<organism evidence="1 2">
    <name type="scientific">Massilia glaciei</name>
    <dbReference type="NCBI Taxonomy" id="1524097"/>
    <lineage>
        <taxon>Bacteria</taxon>
        <taxon>Pseudomonadati</taxon>
        <taxon>Pseudomonadota</taxon>
        <taxon>Betaproteobacteria</taxon>
        <taxon>Burkholderiales</taxon>
        <taxon>Oxalobacteraceae</taxon>
        <taxon>Telluria group</taxon>
        <taxon>Massilia</taxon>
    </lineage>
</organism>
<dbReference type="RefSeq" id="WP_106757446.1">
    <property type="nucleotide sequence ID" value="NZ_PXWF02000173.1"/>
</dbReference>
<dbReference type="Proteomes" id="UP000241421">
    <property type="component" value="Unassembled WGS sequence"/>
</dbReference>
<name>A0A2U2HM86_9BURK</name>
<protein>
    <submittedName>
        <fullName evidence="1">Uncharacterized protein</fullName>
    </submittedName>
</protein>
<evidence type="ECO:0000313" key="2">
    <source>
        <dbReference type="Proteomes" id="UP000241421"/>
    </source>
</evidence>
<proteinExistence type="predicted"/>
<comment type="caution">
    <text evidence="1">The sequence shown here is derived from an EMBL/GenBank/DDBJ whole genome shotgun (WGS) entry which is preliminary data.</text>
</comment>
<keyword evidence="2" id="KW-1185">Reference proteome</keyword>
<reference evidence="1 2" key="1">
    <citation type="submission" date="2018-04" db="EMBL/GenBank/DDBJ databases">
        <title>Massilia violaceinigra sp. nov., a novel purple-pigmented bacterium isolated from Tianshan glacier, Xinjiang, China.</title>
        <authorList>
            <person name="Wang H."/>
        </authorList>
    </citation>
    <scope>NUCLEOTIDE SEQUENCE [LARGE SCALE GENOMIC DNA]</scope>
    <source>
        <strain evidence="1 2">B448-2</strain>
    </source>
</reference>